<dbReference type="InterPro" id="IPR036291">
    <property type="entry name" value="NAD(P)-bd_dom_sf"/>
</dbReference>
<dbReference type="STRING" id="1033810.HLPCO_001251"/>
<sequence length="221" mass="24560">MPRKNTFAVIGLGRFGKAVCQELVNLDVDVLAIDVNEEVIKSVSHLVSHAMICDTTDEEALKNIGIQNIDHVIVAIGDNIQNSILTTLLLNELGVKEITVKAQNEYHEKVLKKIGADHIIHPEKEMGRRVAKRISSSNISEYFELSDEYSIIEVKATGKVVGRSLSDLDLRSRYGVNIVALNRSEVLIVPDPNESIMSTDELIVVGENKAIEKFQKNMLNQ</sequence>
<dbReference type="AlphaFoldDB" id="F7Q1I4"/>
<dbReference type="PANTHER" id="PTHR43833:SF7">
    <property type="entry name" value="KTR SYSTEM POTASSIUM UPTAKE PROTEIN C"/>
    <property type="match status" value="1"/>
</dbReference>
<dbReference type="Pfam" id="PF02254">
    <property type="entry name" value="TrkA_N"/>
    <property type="match status" value="1"/>
</dbReference>
<dbReference type="InterPro" id="IPR006037">
    <property type="entry name" value="RCK_C"/>
</dbReference>
<dbReference type="InterPro" id="IPR050721">
    <property type="entry name" value="Trk_Ktr_HKT_K-transport"/>
</dbReference>
<dbReference type="eggNOG" id="COG0569">
    <property type="taxonomic scope" value="Bacteria"/>
</dbReference>
<proteinExistence type="predicted"/>
<dbReference type="PROSITE" id="PS51201">
    <property type="entry name" value="RCK_N"/>
    <property type="match status" value="1"/>
</dbReference>
<dbReference type="GO" id="GO:0006813">
    <property type="term" value="P:potassium ion transport"/>
    <property type="evidence" value="ECO:0007669"/>
    <property type="project" value="InterPro"/>
</dbReference>
<keyword evidence="4" id="KW-1185">Reference proteome</keyword>
<dbReference type="EMBL" id="AFNU02000003">
    <property type="protein sequence ID" value="ERJ12911.1"/>
    <property type="molecule type" value="Genomic_DNA"/>
</dbReference>
<dbReference type="FunCoup" id="F7Q1I4">
    <property type="interactions" value="107"/>
</dbReference>
<reference evidence="3 4" key="2">
    <citation type="journal article" date="2013" name="PLoS ONE">
        <title>INDIGO - INtegrated Data Warehouse of MIcrobial GenOmes with Examples from the Red Sea Extremophiles.</title>
        <authorList>
            <person name="Alam I."/>
            <person name="Antunes A."/>
            <person name="Kamau A.A."/>
            <person name="Ba Alawi W."/>
            <person name="Kalkatawi M."/>
            <person name="Stingl U."/>
            <person name="Bajic V.B."/>
        </authorList>
    </citation>
    <scope>NUCLEOTIDE SEQUENCE [LARGE SCALE GENOMIC DNA]</scope>
    <source>
        <strain evidence="3 4">SSD-17B</strain>
    </source>
</reference>
<gene>
    <name evidence="3" type="ORF">HLPCO_001251</name>
</gene>
<dbReference type="InterPro" id="IPR036721">
    <property type="entry name" value="RCK_C_sf"/>
</dbReference>
<dbReference type="PANTHER" id="PTHR43833">
    <property type="entry name" value="POTASSIUM CHANNEL PROTEIN 2-RELATED-RELATED"/>
    <property type="match status" value="1"/>
</dbReference>
<dbReference type="PROSITE" id="PS51202">
    <property type="entry name" value="RCK_C"/>
    <property type="match status" value="1"/>
</dbReference>
<dbReference type="Gene3D" id="3.30.70.1450">
    <property type="entry name" value="Regulator of K+ conductance, C-terminal domain"/>
    <property type="match status" value="1"/>
</dbReference>
<feature type="domain" description="RCK N-terminal" evidence="1">
    <location>
        <begin position="4"/>
        <end position="120"/>
    </location>
</feature>
<organism evidence="3 4">
    <name type="scientific">Haloplasma contractile SSD-17B</name>
    <dbReference type="NCBI Taxonomy" id="1033810"/>
    <lineage>
        <taxon>Bacteria</taxon>
        <taxon>Bacillati</taxon>
        <taxon>Mycoplasmatota</taxon>
        <taxon>Mollicutes</taxon>
        <taxon>Haloplasmatales</taxon>
        <taxon>Haloplasmataceae</taxon>
        <taxon>Haloplasma</taxon>
    </lineage>
</organism>
<evidence type="ECO:0000313" key="4">
    <source>
        <dbReference type="Proteomes" id="UP000005707"/>
    </source>
</evidence>
<dbReference type="SUPFAM" id="SSF51735">
    <property type="entry name" value="NAD(P)-binding Rossmann-fold domains"/>
    <property type="match status" value="1"/>
</dbReference>
<accession>F7Q1I4</accession>
<dbReference type="InterPro" id="IPR003148">
    <property type="entry name" value="RCK_N"/>
</dbReference>
<feature type="domain" description="RCK C-terminal" evidence="2">
    <location>
        <begin position="137"/>
        <end position="220"/>
    </location>
</feature>
<dbReference type="Proteomes" id="UP000005707">
    <property type="component" value="Unassembled WGS sequence"/>
</dbReference>
<dbReference type="SUPFAM" id="SSF116726">
    <property type="entry name" value="TrkA C-terminal domain-like"/>
    <property type="match status" value="1"/>
</dbReference>
<dbReference type="GO" id="GO:0008324">
    <property type="term" value="F:monoatomic cation transmembrane transporter activity"/>
    <property type="evidence" value="ECO:0007669"/>
    <property type="project" value="InterPro"/>
</dbReference>
<reference evidence="3 4" key="1">
    <citation type="journal article" date="2011" name="J. Bacteriol.">
        <title>Genome sequence of Haloplasma contractile, an unusual contractile bacterium from a deep-sea anoxic brine lake.</title>
        <authorList>
            <person name="Antunes A."/>
            <person name="Alam I."/>
            <person name="El Dorry H."/>
            <person name="Siam R."/>
            <person name="Robertson A."/>
            <person name="Bajic V.B."/>
            <person name="Stingl U."/>
        </authorList>
    </citation>
    <scope>NUCLEOTIDE SEQUENCE [LARGE SCALE GENOMIC DNA]</scope>
    <source>
        <strain evidence="3 4">SSD-17B</strain>
    </source>
</reference>
<dbReference type="InParanoid" id="F7Q1I4"/>
<protein>
    <submittedName>
        <fullName evidence="3">Potassium uptake protein KtrA</fullName>
    </submittedName>
</protein>
<dbReference type="RefSeq" id="WP_008825676.1">
    <property type="nucleotide sequence ID" value="NZ_AFNU02000003.1"/>
</dbReference>
<name>F7Q1I4_9MOLU</name>
<evidence type="ECO:0000259" key="1">
    <source>
        <dbReference type="PROSITE" id="PS51201"/>
    </source>
</evidence>
<dbReference type="OrthoDB" id="9776294at2"/>
<comment type="caution">
    <text evidence="3">The sequence shown here is derived from an EMBL/GenBank/DDBJ whole genome shotgun (WGS) entry which is preliminary data.</text>
</comment>
<evidence type="ECO:0000259" key="2">
    <source>
        <dbReference type="PROSITE" id="PS51202"/>
    </source>
</evidence>
<evidence type="ECO:0000313" key="3">
    <source>
        <dbReference type="EMBL" id="ERJ12911.1"/>
    </source>
</evidence>
<dbReference type="Pfam" id="PF02080">
    <property type="entry name" value="TrkA_C"/>
    <property type="match status" value="1"/>
</dbReference>
<dbReference type="Gene3D" id="3.40.50.720">
    <property type="entry name" value="NAD(P)-binding Rossmann-like Domain"/>
    <property type="match status" value="1"/>
</dbReference>